<name>S0B084_ENTIV</name>
<evidence type="ECO:0000259" key="2">
    <source>
        <dbReference type="PROSITE" id="PS50934"/>
    </source>
</evidence>
<dbReference type="PROSITE" id="PS50934">
    <property type="entry name" value="SWIRM"/>
    <property type="match status" value="1"/>
</dbReference>
<organism evidence="3">
    <name type="scientific">Entamoeba invadens</name>
    <dbReference type="NCBI Taxonomy" id="33085"/>
    <lineage>
        <taxon>Eukaryota</taxon>
        <taxon>Amoebozoa</taxon>
        <taxon>Evosea</taxon>
        <taxon>Archamoebae</taxon>
        <taxon>Mastigamoebida</taxon>
        <taxon>Entamoebidae</taxon>
        <taxon>Entamoeba</taxon>
    </lineage>
</organism>
<feature type="domain" description="SWIRM" evidence="2">
    <location>
        <begin position="98"/>
        <end position="196"/>
    </location>
</feature>
<dbReference type="EMBL" id="AK422074">
    <property type="protein sequence ID" value="BAN40579.1"/>
    <property type="molecule type" value="mRNA"/>
</dbReference>
<sequence>MDRPPQQDQRYPHDYSRETAAEKRKRVFETMITGFREINVARKDKKRHLPQVNLSQMTKIPPNPFDINFESELPSPSCFVPSTETSTEHSGSTGRTYVTTSSYKSEFDRSRIQQVEIDQNQEFFVGRAAKTPERYVYIRNAIVDLWEKMKPKYISKTLARQQIKDCGDVNCVGRVHSFLERMQWINNGKVVGKYIRTQHKSKMNDAVMVKDNTHVILCASALLVLDMHCRLIENPVGLIVGKQVTPLLFVIEDVVPIGVGKCDLPEDTRVVGVYYDETNHFPYYLEASYPYWILRLVWKRKDHTFTVIRKDKQVEVGIVEVVKREDIKRSYQSSSVFTSLLNAYLTRNYITSVFM</sequence>
<dbReference type="InterPro" id="IPR009057">
    <property type="entry name" value="Homeodomain-like_sf"/>
</dbReference>
<dbReference type="OMA" id="ERMQWIN"/>
<evidence type="ECO:0000256" key="1">
    <source>
        <dbReference type="SAM" id="MobiDB-lite"/>
    </source>
</evidence>
<feature type="region of interest" description="Disordered" evidence="1">
    <location>
        <begin position="1"/>
        <end position="22"/>
    </location>
</feature>
<dbReference type="Gene3D" id="1.10.10.10">
    <property type="entry name" value="Winged helix-like DNA-binding domain superfamily/Winged helix DNA-binding domain"/>
    <property type="match status" value="1"/>
</dbReference>
<reference evidence="3" key="1">
    <citation type="submission" date="2012-06" db="EMBL/GenBank/DDBJ databases">
        <title>Short 5' UTR of Entamoeba genes.</title>
        <authorList>
            <person name="Hiranuka K."/>
            <person name="Kumagai M."/>
            <person name="Wakaguri H."/>
            <person name="Suzuki Y."/>
            <person name="Sugano S."/>
            <person name="Watanabe J."/>
            <person name="Makioka A."/>
        </authorList>
    </citation>
    <scope>NUCLEOTIDE SEQUENCE</scope>
    <source>
        <strain evidence="3">IP1</strain>
    </source>
</reference>
<evidence type="ECO:0000313" key="3">
    <source>
        <dbReference type="EMBL" id="BAN40579.1"/>
    </source>
</evidence>
<dbReference type="SUPFAM" id="SSF46689">
    <property type="entry name" value="Homeodomain-like"/>
    <property type="match status" value="1"/>
</dbReference>
<dbReference type="VEuPathDB" id="AmoebaDB:EIN_060660"/>
<dbReference type="InterPro" id="IPR036388">
    <property type="entry name" value="WH-like_DNA-bd_sf"/>
</dbReference>
<proteinExistence type="evidence at transcript level"/>
<protein>
    <recommendedName>
        <fullName evidence="2">SWIRM domain-containing protein</fullName>
    </recommendedName>
</protein>
<accession>S0B084</accession>
<dbReference type="Pfam" id="PF04433">
    <property type="entry name" value="SWIRM"/>
    <property type="match status" value="1"/>
</dbReference>
<dbReference type="InterPro" id="IPR007526">
    <property type="entry name" value="SWIRM"/>
</dbReference>
<dbReference type="AlphaFoldDB" id="S0B084"/>